<reference evidence="1 2" key="1">
    <citation type="submission" date="2017-02" db="EMBL/GenBank/DDBJ databases">
        <authorList>
            <person name="Peterson S.W."/>
        </authorList>
    </citation>
    <scope>NUCLEOTIDE SEQUENCE [LARGE SCALE GENOMIC DNA]</scope>
    <source>
        <strain evidence="1 2">DSM 22323</strain>
    </source>
</reference>
<evidence type="ECO:0000313" key="1">
    <source>
        <dbReference type="EMBL" id="SKC08344.1"/>
    </source>
</evidence>
<accession>A0A1T5GIS1</accession>
<name>A0A1T5GIS1_9FLAO</name>
<sequence length="167" mass="17716">MKNNLLIFSLVLASILGKAQVSIGKDSVTNSSVLLEFGSANKGIILPTTIDAPTNATDGTFIVNKARKSVQVKQNGIWTDLTGTNSVLNNPFINAGNLDVGESVIIGKSSSAHEGILILESTTRAMVLPKVSNPSTIVGKPVIGTMLYDTVSDSLAVFDGVNWHYWK</sequence>
<protein>
    <submittedName>
        <fullName evidence="1">Uncharacterized protein</fullName>
    </submittedName>
</protein>
<keyword evidence="2" id="KW-1185">Reference proteome</keyword>
<gene>
    <name evidence="1" type="ORF">SAMN05660477_02905</name>
</gene>
<organism evidence="1 2">
    <name type="scientific">Soonwooa buanensis</name>
    <dbReference type="NCBI Taxonomy" id="619805"/>
    <lineage>
        <taxon>Bacteria</taxon>
        <taxon>Pseudomonadati</taxon>
        <taxon>Bacteroidota</taxon>
        <taxon>Flavobacteriia</taxon>
        <taxon>Flavobacteriales</taxon>
        <taxon>Weeksellaceae</taxon>
        <taxon>Chryseobacterium group</taxon>
        <taxon>Soonwooa</taxon>
    </lineage>
</organism>
<evidence type="ECO:0000313" key="2">
    <source>
        <dbReference type="Proteomes" id="UP000191112"/>
    </source>
</evidence>
<dbReference type="RefSeq" id="WP_079668121.1">
    <property type="nucleotide sequence ID" value="NZ_FUYZ01000012.1"/>
</dbReference>
<dbReference type="OrthoDB" id="705292at2"/>
<dbReference type="Proteomes" id="UP000191112">
    <property type="component" value="Unassembled WGS sequence"/>
</dbReference>
<dbReference type="EMBL" id="FUYZ01000012">
    <property type="protein sequence ID" value="SKC08344.1"/>
    <property type="molecule type" value="Genomic_DNA"/>
</dbReference>
<dbReference type="AlphaFoldDB" id="A0A1T5GIS1"/>
<proteinExistence type="predicted"/>